<reference evidence="7 8" key="1">
    <citation type="journal article" date="2012" name="Eukaryot. Cell">
        <title>Genome sequence of the Trichosporon asahii environmental strain CBS 8904.</title>
        <authorList>
            <person name="Yang R.Y."/>
            <person name="Li H.T."/>
            <person name="Zhu H."/>
            <person name="Zhou G.P."/>
            <person name="Wang M."/>
            <person name="Wang L."/>
        </authorList>
    </citation>
    <scope>NUCLEOTIDE SEQUENCE [LARGE SCALE GENOMIC DNA]</scope>
    <source>
        <strain evidence="7 8">CBS 8904</strain>
    </source>
</reference>
<dbReference type="GO" id="GO:0030026">
    <property type="term" value="P:intracellular manganese ion homeostasis"/>
    <property type="evidence" value="ECO:0007669"/>
    <property type="project" value="InterPro"/>
</dbReference>
<feature type="transmembrane region" description="Helical" evidence="6">
    <location>
        <begin position="27"/>
        <end position="50"/>
    </location>
</feature>
<keyword evidence="8" id="KW-1185">Reference proteome</keyword>
<dbReference type="InterPro" id="IPR008217">
    <property type="entry name" value="Ccc1_fam"/>
</dbReference>
<organism evidence="7 8">
    <name type="scientific">Trichosporon asahii var. asahii (strain CBS 8904)</name>
    <name type="common">Yeast</name>
    <dbReference type="NCBI Taxonomy" id="1220162"/>
    <lineage>
        <taxon>Eukaryota</taxon>
        <taxon>Fungi</taxon>
        <taxon>Dikarya</taxon>
        <taxon>Basidiomycota</taxon>
        <taxon>Agaricomycotina</taxon>
        <taxon>Tremellomycetes</taxon>
        <taxon>Trichosporonales</taxon>
        <taxon>Trichosporonaceae</taxon>
        <taxon>Trichosporon</taxon>
    </lineage>
</organism>
<dbReference type="EMBL" id="AMBO01000043">
    <property type="protein sequence ID" value="EKD05654.1"/>
    <property type="molecule type" value="Genomic_DNA"/>
</dbReference>
<dbReference type="Proteomes" id="UP000006757">
    <property type="component" value="Unassembled WGS sequence"/>
</dbReference>
<dbReference type="Pfam" id="PF01988">
    <property type="entry name" value="VIT1"/>
    <property type="match status" value="1"/>
</dbReference>
<comment type="caution">
    <text evidence="7">The sequence shown here is derived from an EMBL/GenBank/DDBJ whole genome shotgun (WGS) entry which is preliminary data.</text>
</comment>
<gene>
    <name evidence="7" type="ORF">A1Q2_00046</name>
</gene>
<dbReference type="AlphaFoldDB" id="K1WYG6"/>
<name>K1WYG6_TRIAC</name>
<accession>K1WYG6</accession>
<comment type="subcellular location">
    <subcellularLocation>
        <location evidence="1">Endomembrane system</location>
        <topology evidence="1">Multi-pass membrane protein</topology>
    </subcellularLocation>
</comment>
<keyword evidence="4 6" id="KW-1133">Transmembrane helix</keyword>
<comment type="similarity">
    <text evidence="2">Belongs to the CCC1 family.</text>
</comment>
<dbReference type="GO" id="GO:0012505">
    <property type="term" value="C:endomembrane system"/>
    <property type="evidence" value="ECO:0007669"/>
    <property type="project" value="UniProtKB-SubCell"/>
</dbReference>
<feature type="transmembrane region" description="Helical" evidence="6">
    <location>
        <begin position="184"/>
        <end position="201"/>
    </location>
</feature>
<dbReference type="FunCoup" id="K1WYG6">
    <property type="interactions" value="270"/>
</dbReference>
<dbReference type="OMA" id="EDEMEHN"/>
<evidence type="ECO:0000256" key="6">
    <source>
        <dbReference type="SAM" id="Phobius"/>
    </source>
</evidence>
<keyword evidence="3 6" id="KW-0812">Transmembrane</keyword>
<dbReference type="HOGENOM" id="CLU_1289757_0_0_1"/>
<feature type="transmembrane region" description="Helical" evidence="6">
    <location>
        <begin position="151"/>
        <end position="178"/>
    </location>
</feature>
<evidence type="ECO:0000256" key="2">
    <source>
        <dbReference type="ARBA" id="ARBA00007049"/>
    </source>
</evidence>
<dbReference type="STRING" id="1220162.K1WYG6"/>
<evidence type="ECO:0000313" key="7">
    <source>
        <dbReference type="EMBL" id="EKD05654.1"/>
    </source>
</evidence>
<proteinExistence type="inferred from homology"/>
<protein>
    <submittedName>
        <fullName evidence="7">Membrane fraction protein</fullName>
    </submittedName>
</protein>
<evidence type="ECO:0000256" key="1">
    <source>
        <dbReference type="ARBA" id="ARBA00004127"/>
    </source>
</evidence>
<keyword evidence="5 6" id="KW-0472">Membrane</keyword>
<evidence type="ECO:0000313" key="8">
    <source>
        <dbReference type="Proteomes" id="UP000006757"/>
    </source>
</evidence>
<evidence type="ECO:0000256" key="4">
    <source>
        <dbReference type="ARBA" id="ARBA00022989"/>
    </source>
</evidence>
<evidence type="ECO:0000256" key="5">
    <source>
        <dbReference type="ARBA" id="ARBA00023136"/>
    </source>
</evidence>
<evidence type="ECO:0000256" key="3">
    <source>
        <dbReference type="ARBA" id="ARBA00022692"/>
    </source>
</evidence>
<dbReference type="OrthoDB" id="73465at2759"/>
<dbReference type="InParanoid" id="K1WYG6"/>
<dbReference type="GO" id="GO:0005384">
    <property type="term" value="F:manganese ion transmembrane transporter activity"/>
    <property type="evidence" value="ECO:0007669"/>
    <property type="project" value="InterPro"/>
</dbReference>
<sequence>MTASVSGGINVSLALTGCASSLGNSQLVVSVAMAVIGSGAVSIGLGSFLASQAALEQFNRLYNQTADRILDSYEDEMEHNAHRILGPFGVSEILSRLVINDLLDAEGAALSTAEHSSTSGQVRPNGEGPMRTVGLTAFLLKFGQGIQAESAGVWFSSLATALGHLLEGFIPVSLYILTGGIDGGIRWFMALTSLLLFVCHWRRQQLLGRLDQRP</sequence>